<keyword evidence="2" id="KW-0472">Membrane</keyword>
<protein>
    <submittedName>
        <fullName evidence="3">Uncharacterized protein</fullName>
    </submittedName>
</protein>
<reference evidence="3" key="1">
    <citation type="submission" date="2023-08" db="EMBL/GenBank/DDBJ databases">
        <title>Black Yeasts Isolated from many extreme environments.</title>
        <authorList>
            <person name="Coleine C."/>
            <person name="Stajich J.E."/>
            <person name="Selbmann L."/>
        </authorList>
    </citation>
    <scope>NUCLEOTIDE SEQUENCE</scope>
    <source>
        <strain evidence="3">CCFEE 5810</strain>
    </source>
</reference>
<evidence type="ECO:0000256" key="2">
    <source>
        <dbReference type="SAM" id="Phobius"/>
    </source>
</evidence>
<feature type="compositionally biased region" description="Basic and acidic residues" evidence="1">
    <location>
        <begin position="383"/>
        <end position="393"/>
    </location>
</feature>
<feature type="compositionally biased region" description="Basic and acidic residues" evidence="1">
    <location>
        <begin position="304"/>
        <end position="316"/>
    </location>
</feature>
<keyword evidence="2" id="KW-1133">Transmembrane helix</keyword>
<name>A0AAN8A4V1_9PEZI</name>
<gene>
    <name evidence="3" type="ORF">LTR97_003262</name>
</gene>
<feature type="region of interest" description="Disordered" evidence="1">
    <location>
        <begin position="363"/>
        <end position="393"/>
    </location>
</feature>
<keyword evidence="2" id="KW-0812">Transmembrane</keyword>
<feature type="compositionally biased region" description="Basic and acidic residues" evidence="1">
    <location>
        <begin position="328"/>
        <end position="338"/>
    </location>
</feature>
<dbReference type="AlphaFoldDB" id="A0AAN8A4V1"/>
<evidence type="ECO:0000313" key="3">
    <source>
        <dbReference type="EMBL" id="KAK5704247.1"/>
    </source>
</evidence>
<organism evidence="3 4">
    <name type="scientific">Elasticomyces elasticus</name>
    <dbReference type="NCBI Taxonomy" id="574655"/>
    <lineage>
        <taxon>Eukaryota</taxon>
        <taxon>Fungi</taxon>
        <taxon>Dikarya</taxon>
        <taxon>Ascomycota</taxon>
        <taxon>Pezizomycotina</taxon>
        <taxon>Dothideomycetes</taxon>
        <taxon>Dothideomycetidae</taxon>
        <taxon>Mycosphaerellales</taxon>
        <taxon>Teratosphaeriaceae</taxon>
        <taxon>Elasticomyces</taxon>
    </lineage>
</organism>
<evidence type="ECO:0000313" key="4">
    <source>
        <dbReference type="Proteomes" id="UP001310594"/>
    </source>
</evidence>
<feature type="compositionally biased region" description="Polar residues" evidence="1">
    <location>
        <begin position="367"/>
        <end position="381"/>
    </location>
</feature>
<dbReference type="Proteomes" id="UP001310594">
    <property type="component" value="Unassembled WGS sequence"/>
</dbReference>
<sequence length="393" mass="41170">MHITARAASTLLSLTTPAPTIPRDALAVRQASVLEASSTSASNISLTTIFTPSPTCFDKTFGVMLDGTRSGNPSAFLDYSLAGSSCYPSSFSALQFQLSSVNAWYSPGVCPSGYLIASQEADSITTSVTNAWCCPSSMAYSHGARYAYCSSYVATSTTVRSGTYTTPVPFSGFVALQWPISVAWQEADLNAFSPASAPILVATQTSSATSNTTQPYDLVTSTSFVSSSSTASATITSNPDSSGLSTGAEAGIGIGSGILCMALIGLGIWFWLRRRKAARSARSETPSDEANLRPYGTKAELQGEELRPYGTDKKGFQDGGHGNAAELESERDGLNELEEQDKCRADPVELPGDAVGELAAADVPSEQLKQVGQTEGQTAARKSSKDPLVDSNT</sequence>
<evidence type="ECO:0000256" key="1">
    <source>
        <dbReference type="SAM" id="MobiDB-lite"/>
    </source>
</evidence>
<proteinExistence type="predicted"/>
<feature type="region of interest" description="Disordered" evidence="1">
    <location>
        <begin position="280"/>
        <end position="338"/>
    </location>
</feature>
<comment type="caution">
    <text evidence="3">The sequence shown here is derived from an EMBL/GenBank/DDBJ whole genome shotgun (WGS) entry which is preliminary data.</text>
</comment>
<feature type="transmembrane region" description="Helical" evidence="2">
    <location>
        <begin position="250"/>
        <end position="272"/>
    </location>
</feature>
<accession>A0AAN8A4V1</accession>
<dbReference type="EMBL" id="JAVRQU010000004">
    <property type="protein sequence ID" value="KAK5704247.1"/>
    <property type="molecule type" value="Genomic_DNA"/>
</dbReference>